<evidence type="ECO:0000256" key="5">
    <source>
        <dbReference type="ARBA" id="ARBA00022448"/>
    </source>
</evidence>
<feature type="transmembrane region" description="Helical" evidence="10">
    <location>
        <begin position="375"/>
        <end position="396"/>
    </location>
</feature>
<dbReference type="SUPFAM" id="SSF103473">
    <property type="entry name" value="MFS general substrate transporter"/>
    <property type="match status" value="1"/>
</dbReference>
<evidence type="ECO:0000256" key="7">
    <source>
        <dbReference type="ARBA" id="ARBA00022692"/>
    </source>
</evidence>
<comment type="similarity">
    <text evidence="4">Belongs to the major facilitator superfamily. TCR/Tet family.</text>
</comment>
<dbReference type="GO" id="GO:0042910">
    <property type="term" value="F:xenobiotic transmembrane transporter activity"/>
    <property type="evidence" value="ECO:0007669"/>
    <property type="project" value="InterPro"/>
</dbReference>
<evidence type="ECO:0000256" key="1">
    <source>
        <dbReference type="ARBA" id="ARBA00003279"/>
    </source>
</evidence>
<evidence type="ECO:0000256" key="6">
    <source>
        <dbReference type="ARBA" id="ARBA00022475"/>
    </source>
</evidence>
<dbReference type="Proteomes" id="UP000051887">
    <property type="component" value="Unassembled WGS sequence"/>
</dbReference>
<evidence type="ECO:0000313" key="12">
    <source>
        <dbReference type="EMBL" id="CUH69093.1"/>
    </source>
</evidence>
<dbReference type="AlphaFoldDB" id="A0A0P1FY18"/>
<evidence type="ECO:0000256" key="3">
    <source>
        <dbReference type="ARBA" id="ARBA00006236"/>
    </source>
</evidence>
<dbReference type="CDD" id="cd17320">
    <property type="entry name" value="MFS_MdfA_MDR_like"/>
    <property type="match status" value="1"/>
</dbReference>
<keyword evidence="8 10" id="KW-1133">Transmembrane helix</keyword>
<organism evidence="13 15">
    <name type="scientific">Thalassovita autumnalis</name>
    <dbReference type="NCBI Taxonomy" id="2072972"/>
    <lineage>
        <taxon>Bacteria</taxon>
        <taxon>Pseudomonadati</taxon>
        <taxon>Pseudomonadota</taxon>
        <taxon>Alphaproteobacteria</taxon>
        <taxon>Rhodobacterales</taxon>
        <taxon>Roseobacteraceae</taxon>
        <taxon>Thalassovita</taxon>
    </lineage>
</organism>
<feature type="transmembrane region" description="Helical" evidence="10">
    <location>
        <begin position="310"/>
        <end position="335"/>
    </location>
</feature>
<dbReference type="PANTHER" id="PTHR43124">
    <property type="entry name" value="PURINE EFFLUX PUMP PBUE"/>
    <property type="match status" value="1"/>
</dbReference>
<gene>
    <name evidence="13" type="primary">ydhC</name>
    <name evidence="12" type="ORF">TL5118_03052</name>
    <name evidence="13" type="ORF">TL5120_03516</name>
</gene>
<evidence type="ECO:0000259" key="11">
    <source>
        <dbReference type="PROSITE" id="PS50850"/>
    </source>
</evidence>
<dbReference type="GO" id="GO:1990961">
    <property type="term" value="P:xenobiotic detoxification by transmembrane export across the plasma membrane"/>
    <property type="evidence" value="ECO:0007669"/>
    <property type="project" value="InterPro"/>
</dbReference>
<sequence length="405" mass="43353">MNDRVEIRFLDRSTPPTMATLIILASMSALAMNIFLPSLPNMAEYYQTDYAFMQLSVALYLGVNAVMQLFIGPLSDRFGRRPVLLWGTALFSIATLGCLLAPTAEVFMLFRMMQAVIAVAIVLSRAVVRDLYPQDKAASVMGYVTMGMALVPMIAPALGGLLDSLFGWKSSFQLLFVASVLIFALIYFDQGETARHTGTPMRQQIREYPEILTSHRFWGYAMATALGSGAFFAYLGGAPYLGTEYFGIPLTQLGMWMATPGIGYFLGNFISGRFSARIGVTRMVMCGTSLATAGLLLAYGLILIGISSPIIFFGSMIIVGIGNGMTIPNATAGLLSVRPHLAGTAAGLGSTLMIGGGAALSAFAGVLVQPGSNELPLISLMTLSSVLSMACILYVIRRDKQLQSA</sequence>
<dbReference type="InterPro" id="IPR001958">
    <property type="entry name" value="Tet-R_TetA/multi-R_MdtG-like"/>
</dbReference>
<feature type="transmembrane region" description="Helical" evidence="10">
    <location>
        <begin position="51"/>
        <end position="71"/>
    </location>
</feature>
<comment type="subcellular location">
    <subcellularLocation>
        <location evidence="10">Cell inner membrane</location>
        <topology evidence="10">Multi-pass membrane protein</topology>
    </subcellularLocation>
    <subcellularLocation>
        <location evidence="2">Cell membrane</location>
        <topology evidence="2">Multi-pass membrane protein</topology>
    </subcellularLocation>
</comment>
<evidence type="ECO:0000256" key="4">
    <source>
        <dbReference type="ARBA" id="ARBA00007520"/>
    </source>
</evidence>
<feature type="transmembrane region" description="Helical" evidence="10">
    <location>
        <begin position="170"/>
        <end position="188"/>
    </location>
</feature>
<dbReference type="InterPro" id="IPR020846">
    <property type="entry name" value="MFS_dom"/>
</dbReference>
<accession>A0A0P1FY18</accession>
<evidence type="ECO:0000313" key="14">
    <source>
        <dbReference type="Proteomes" id="UP000051086"/>
    </source>
</evidence>
<feature type="transmembrane region" description="Helical" evidence="10">
    <location>
        <begin position="83"/>
        <end position="102"/>
    </location>
</feature>
<keyword evidence="7 10" id="KW-0812">Transmembrane</keyword>
<keyword evidence="10" id="KW-0997">Cell inner membrane</keyword>
<keyword evidence="6" id="KW-1003">Cell membrane</keyword>
<feature type="transmembrane region" description="Helical" evidence="10">
    <location>
        <begin position="253"/>
        <end position="271"/>
    </location>
</feature>
<dbReference type="InterPro" id="IPR050189">
    <property type="entry name" value="MFS_Efflux_Transporters"/>
</dbReference>
<dbReference type="InterPro" id="IPR004812">
    <property type="entry name" value="Efflux_drug-R_Bcr/CmlA"/>
</dbReference>
<feature type="transmembrane region" description="Helical" evidence="10">
    <location>
        <begin position="217"/>
        <end position="241"/>
    </location>
</feature>
<feature type="transmembrane region" description="Helical" evidence="10">
    <location>
        <begin position="140"/>
        <end position="158"/>
    </location>
</feature>
<dbReference type="EMBL" id="CYSC01000041">
    <property type="protein sequence ID" value="CUH73704.1"/>
    <property type="molecule type" value="Genomic_DNA"/>
</dbReference>
<feature type="transmembrane region" description="Helical" evidence="10">
    <location>
        <begin position="347"/>
        <end position="369"/>
    </location>
</feature>
<dbReference type="Proteomes" id="UP000051086">
    <property type="component" value="Unassembled WGS sequence"/>
</dbReference>
<proteinExistence type="inferred from homology"/>
<dbReference type="NCBIfam" id="TIGR00710">
    <property type="entry name" value="efflux_Bcr_CflA"/>
    <property type="match status" value="1"/>
</dbReference>
<evidence type="ECO:0000256" key="10">
    <source>
        <dbReference type="RuleBase" id="RU365088"/>
    </source>
</evidence>
<keyword evidence="5 10" id="KW-0813">Transport</keyword>
<keyword evidence="14" id="KW-1185">Reference proteome</keyword>
<dbReference type="GO" id="GO:0005886">
    <property type="term" value="C:plasma membrane"/>
    <property type="evidence" value="ECO:0007669"/>
    <property type="project" value="UniProtKB-SubCell"/>
</dbReference>
<keyword evidence="9 10" id="KW-0472">Membrane</keyword>
<evidence type="ECO:0000313" key="15">
    <source>
        <dbReference type="Proteomes" id="UP000051887"/>
    </source>
</evidence>
<dbReference type="EMBL" id="CYSB01000038">
    <property type="protein sequence ID" value="CUH69093.1"/>
    <property type="molecule type" value="Genomic_DNA"/>
</dbReference>
<dbReference type="PROSITE" id="PS50850">
    <property type="entry name" value="MFS"/>
    <property type="match status" value="1"/>
</dbReference>
<dbReference type="PROSITE" id="PS00216">
    <property type="entry name" value="SUGAR_TRANSPORT_1"/>
    <property type="match status" value="1"/>
</dbReference>
<dbReference type="PANTHER" id="PTHR43124:SF3">
    <property type="entry name" value="CHLORAMPHENICOL EFFLUX PUMP RV0191"/>
    <property type="match status" value="1"/>
</dbReference>
<dbReference type="RefSeq" id="WP_058244837.1">
    <property type="nucleotide sequence ID" value="NZ_CYSB01000038.1"/>
</dbReference>
<name>A0A0P1FY18_9RHOB</name>
<evidence type="ECO:0000313" key="13">
    <source>
        <dbReference type="EMBL" id="CUH73704.1"/>
    </source>
</evidence>
<dbReference type="Pfam" id="PF07690">
    <property type="entry name" value="MFS_1"/>
    <property type="match status" value="2"/>
</dbReference>
<evidence type="ECO:0000256" key="8">
    <source>
        <dbReference type="ARBA" id="ARBA00022989"/>
    </source>
</evidence>
<feature type="transmembrane region" description="Helical" evidence="10">
    <location>
        <begin position="283"/>
        <end position="304"/>
    </location>
</feature>
<comment type="function">
    <text evidence="1">Resistance to tetracycline by an active tetracycline efflux. This is an energy-dependent process that decreases the accumulation of the antibiotic in whole cells. This protein functions as a metal-tetracycline/H(+) antiporter.</text>
</comment>
<dbReference type="Gene3D" id="1.20.1720.10">
    <property type="entry name" value="Multidrug resistance protein D"/>
    <property type="match status" value="1"/>
</dbReference>
<feature type="transmembrane region" description="Helical" evidence="10">
    <location>
        <begin position="108"/>
        <end position="128"/>
    </location>
</feature>
<dbReference type="OrthoDB" id="9800416at2"/>
<feature type="domain" description="Major facilitator superfamily (MFS) profile" evidence="11">
    <location>
        <begin position="17"/>
        <end position="400"/>
    </location>
</feature>
<comment type="similarity">
    <text evidence="3 10">Belongs to the major facilitator superfamily. Bcr/CmlA family.</text>
</comment>
<dbReference type="PRINTS" id="PR01035">
    <property type="entry name" value="TCRTETA"/>
</dbReference>
<protein>
    <recommendedName>
        <fullName evidence="10">Bcr/CflA family efflux transporter</fullName>
    </recommendedName>
</protein>
<evidence type="ECO:0000256" key="9">
    <source>
        <dbReference type="ARBA" id="ARBA00023136"/>
    </source>
</evidence>
<feature type="transmembrane region" description="Helical" evidence="10">
    <location>
        <begin position="21"/>
        <end position="39"/>
    </location>
</feature>
<reference evidence="13 15" key="1">
    <citation type="submission" date="2015-09" db="EMBL/GenBank/DDBJ databases">
        <authorList>
            <consortium name="Swine Surveillance"/>
        </authorList>
    </citation>
    <scope>NUCLEOTIDE SEQUENCE [LARGE SCALE GENOMIC DNA]</scope>
    <source>
        <strain evidence="13 15">5120</strain>
    </source>
</reference>
<dbReference type="InterPro" id="IPR011701">
    <property type="entry name" value="MFS"/>
</dbReference>
<dbReference type="InterPro" id="IPR036259">
    <property type="entry name" value="MFS_trans_sf"/>
</dbReference>
<dbReference type="InterPro" id="IPR005829">
    <property type="entry name" value="Sugar_transporter_CS"/>
</dbReference>
<reference evidence="12 14" key="2">
    <citation type="submission" date="2015-09" db="EMBL/GenBank/DDBJ databases">
        <authorList>
            <person name="Rodrigo-Torres L."/>
            <person name="Arahal D.R."/>
        </authorList>
    </citation>
    <scope>NUCLEOTIDE SEQUENCE [LARGE SCALE GENOMIC DNA]</scope>
    <source>
        <strain evidence="12 14">CECT 5118</strain>
    </source>
</reference>
<evidence type="ECO:0000256" key="2">
    <source>
        <dbReference type="ARBA" id="ARBA00004651"/>
    </source>
</evidence>